<feature type="domain" description="Glycosyltransferase subfamily 4-like N-terminal" evidence="1">
    <location>
        <begin position="21"/>
        <end position="185"/>
    </location>
</feature>
<accession>A0ABS9VHX8</accession>
<proteinExistence type="predicted"/>
<name>A0ABS9VHX8_9SPHN</name>
<sequence length="392" mass="43647">MQPNEIRVALVSGNYNIVRDGANGALNRLVEYLLRQGVHVRIYSPTSDHPAFPATGDLVSLPSVPIPGRSEYRVSLGLPAHVRRDLEEFAPNIIHISSPDISPHRAVSWARRRGIPAIASVHTRFDTYLHYYGLTNLEPLVRAILRRLYRRCDAIVAPAESTAAVLRAQRMNRYISIWSRGVDRQQFNPERRSMEWRRSHGIADDEFAVLFLGRIVMEKALDVFGDAIDALTERGVKHHVLVVGEGPARAWFQERIPTAVFTGELRGAELATAIASADVLLNPSVTEAFGNVTLEAMASALPVIAVNSTGSTNLVRDGETGLLADPGDVETIADELASYASDSELKRKHGEAGLAIAKTYDWDQINSAVLKTYERVIERRKRLKRLSRRWTF</sequence>
<dbReference type="PANTHER" id="PTHR45947">
    <property type="entry name" value="SULFOQUINOVOSYL TRANSFERASE SQD2"/>
    <property type="match status" value="1"/>
</dbReference>
<dbReference type="Gene3D" id="3.40.50.2000">
    <property type="entry name" value="Glycogen Phosphorylase B"/>
    <property type="match status" value="2"/>
</dbReference>
<dbReference type="Pfam" id="PF13692">
    <property type="entry name" value="Glyco_trans_1_4"/>
    <property type="match status" value="1"/>
</dbReference>
<reference evidence="2 3" key="1">
    <citation type="submission" date="2022-03" db="EMBL/GenBank/DDBJ databases">
        <authorList>
            <person name="Jo J.-H."/>
            <person name="Im W.-T."/>
        </authorList>
    </citation>
    <scope>NUCLEOTIDE SEQUENCE [LARGE SCALE GENOMIC DNA]</scope>
    <source>
        <strain evidence="2 3">SM33</strain>
    </source>
</reference>
<dbReference type="SUPFAM" id="SSF53756">
    <property type="entry name" value="UDP-Glycosyltransferase/glycogen phosphorylase"/>
    <property type="match status" value="1"/>
</dbReference>
<gene>
    <name evidence="2" type="ORF">LZ016_00440</name>
</gene>
<dbReference type="Proteomes" id="UP001203058">
    <property type="component" value="Unassembled WGS sequence"/>
</dbReference>
<dbReference type="InterPro" id="IPR050194">
    <property type="entry name" value="Glycosyltransferase_grp1"/>
</dbReference>
<dbReference type="InterPro" id="IPR028098">
    <property type="entry name" value="Glyco_trans_4-like_N"/>
</dbReference>
<keyword evidence="3" id="KW-1185">Reference proteome</keyword>
<evidence type="ECO:0000313" key="3">
    <source>
        <dbReference type="Proteomes" id="UP001203058"/>
    </source>
</evidence>
<dbReference type="EMBL" id="JAKZHW010000001">
    <property type="protein sequence ID" value="MCH8614575.1"/>
    <property type="molecule type" value="Genomic_DNA"/>
</dbReference>
<dbReference type="PANTHER" id="PTHR45947:SF3">
    <property type="entry name" value="SULFOQUINOVOSYL TRANSFERASE SQD2"/>
    <property type="match status" value="1"/>
</dbReference>
<evidence type="ECO:0000313" key="2">
    <source>
        <dbReference type="EMBL" id="MCH8614575.1"/>
    </source>
</evidence>
<protein>
    <submittedName>
        <fullName evidence="2">Glycosyltransferase family 1 protein</fullName>
    </submittedName>
</protein>
<dbReference type="RefSeq" id="WP_241444817.1">
    <property type="nucleotide sequence ID" value="NZ_JAKZHW010000001.1"/>
</dbReference>
<dbReference type="Pfam" id="PF13439">
    <property type="entry name" value="Glyco_transf_4"/>
    <property type="match status" value="1"/>
</dbReference>
<organism evidence="2 3">
    <name type="scientific">Sphingomonas telluris</name>
    <dbReference type="NCBI Taxonomy" id="2907998"/>
    <lineage>
        <taxon>Bacteria</taxon>
        <taxon>Pseudomonadati</taxon>
        <taxon>Pseudomonadota</taxon>
        <taxon>Alphaproteobacteria</taxon>
        <taxon>Sphingomonadales</taxon>
        <taxon>Sphingomonadaceae</taxon>
        <taxon>Sphingomonas</taxon>
    </lineage>
</organism>
<dbReference type="CDD" id="cd03814">
    <property type="entry name" value="GT4-like"/>
    <property type="match status" value="1"/>
</dbReference>
<comment type="caution">
    <text evidence="2">The sequence shown here is derived from an EMBL/GenBank/DDBJ whole genome shotgun (WGS) entry which is preliminary data.</text>
</comment>
<evidence type="ECO:0000259" key="1">
    <source>
        <dbReference type="Pfam" id="PF13439"/>
    </source>
</evidence>